<dbReference type="Proteomes" id="UP000230024">
    <property type="component" value="Chromosome"/>
</dbReference>
<dbReference type="EMBL" id="CP024712">
    <property type="protein sequence ID" value="ATV20528.1"/>
    <property type="molecule type" value="Genomic_DNA"/>
</dbReference>
<evidence type="ECO:0000313" key="10">
    <source>
        <dbReference type="Proteomes" id="UP000230024"/>
    </source>
</evidence>
<evidence type="ECO:0000256" key="1">
    <source>
        <dbReference type="ARBA" id="ARBA00004651"/>
    </source>
</evidence>
<dbReference type="RefSeq" id="WP_017682761.1">
    <property type="nucleotide sequence ID" value="NZ_BGKA01000004.1"/>
</dbReference>
<accession>A0A0K8LYZ6</accession>
<feature type="transmembrane region" description="Helical" evidence="6">
    <location>
        <begin position="116"/>
        <end position="133"/>
    </location>
</feature>
<evidence type="ECO:0000256" key="6">
    <source>
        <dbReference type="SAM" id="Phobius"/>
    </source>
</evidence>
<feature type="transmembrane region" description="Helical" evidence="6">
    <location>
        <begin position="88"/>
        <end position="109"/>
    </location>
</feature>
<keyword evidence="3 6" id="KW-0812">Transmembrane</keyword>
<feature type="transmembrane region" description="Helical" evidence="6">
    <location>
        <begin position="261"/>
        <end position="282"/>
    </location>
</feature>
<protein>
    <submittedName>
        <fullName evidence="8">EamA/RhaT family transporter</fullName>
    </submittedName>
    <submittedName>
        <fullName evidence="9">Permease of the drug/metabolite transporter superfamily</fullName>
    </submittedName>
</protein>
<dbReference type="Pfam" id="PF00892">
    <property type="entry name" value="EamA"/>
    <property type="match status" value="2"/>
</dbReference>
<feature type="domain" description="EamA" evidence="7">
    <location>
        <begin position="2"/>
        <end position="133"/>
    </location>
</feature>
<evidence type="ECO:0000313" key="8">
    <source>
        <dbReference type="EMBL" id="ATV20528.1"/>
    </source>
</evidence>
<dbReference type="InterPro" id="IPR037185">
    <property type="entry name" value="EmrE-like"/>
</dbReference>
<name>A0A0K8LYZ6_PSESF</name>
<feature type="transmembrane region" description="Helical" evidence="6">
    <location>
        <begin position="61"/>
        <end position="82"/>
    </location>
</feature>
<dbReference type="InterPro" id="IPR051258">
    <property type="entry name" value="Diverse_Substrate_Transporter"/>
</dbReference>
<dbReference type="AlphaFoldDB" id="A0A0K8LYZ6"/>
<dbReference type="InterPro" id="IPR000620">
    <property type="entry name" value="EamA_dom"/>
</dbReference>
<evidence type="ECO:0000313" key="9">
    <source>
        <dbReference type="EMBL" id="GBH14298.1"/>
    </source>
</evidence>
<dbReference type="Proteomes" id="UP000248291">
    <property type="component" value="Unassembled WGS sequence"/>
</dbReference>
<dbReference type="EMBL" id="BGKA01000004">
    <property type="protein sequence ID" value="GBH14298.1"/>
    <property type="molecule type" value="Genomic_DNA"/>
</dbReference>
<evidence type="ECO:0000256" key="5">
    <source>
        <dbReference type="ARBA" id="ARBA00023136"/>
    </source>
</evidence>
<reference evidence="9 11" key="2">
    <citation type="submission" date="2018-04" db="EMBL/GenBank/DDBJ databases">
        <title>Draft genome sequence of Pseudomonas syringae pv. actinidiae biovar 3 strains isolated from kiwifruit in Kagawa prefecture.</title>
        <authorList>
            <person name="Tabuchi M."/>
            <person name="Saito M."/>
            <person name="Fujiwara S."/>
            <person name="Sasa N."/>
            <person name="Akimitsu K."/>
            <person name="Gomi K."/>
            <person name="Konishi-Sugita S."/>
            <person name="Hamano K."/>
            <person name="Kataoka I."/>
        </authorList>
    </citation>
    <scope>NUCLEOTIDE SEQUENCE [LARGE SCALE GENOMIC DNA]</scope>
    <source>
        <strain evidence="9 11">MAFF212211</strain>
    </source>
</reference>
<dbReference type="GO" id="GO:0005886">
    <property type="term" value="C:plasma membrane"/>
    <property type="evidence" value="ECO:0007669"/>
    <property type="project" value="UniProtKB-SubCell"/>
</dbReference>
<evidence type="ECO:0000259" key="7">
    <source>
        <dbReference type="Pfam" id="PF00892"/>
    </source>
</evidence>
<keyword evidence="5 6" id="KW-0472">Membrane</keyword>
<feature type="transmembrane region" description="Helical" evidence="6">
    <location>
        <begin position="170"/>
        <end position="192"/>
    </location>
</feature>
<evidence type="ECO:0000313" key="11">
    <source>
        <dbReference type="Proteomes" id="UP000248291"/>
    </source>
</evidence>
<dbReference type="SUPFAM" id="SSF103481">
    <property type="entry name" value="Multidrug resistance efflux transporter EmrE"/>
    <property type="match status" value="2"/>
</dbReference>
<feature type="transmembrane region" description="Helical" evidence="6">
    <location>
        <begin position="235"/>
        <end position="255"/>
    </location>
</feature>
<proteinExistence type="predicted"/>
<organism evidence="9 11">
    <name type="scientific">Pseudomonas syringae pv. actinidiae</name>
    <dbReference type="NCBI Taxonomy" id="103796"/>
    <lineage>
        <taxon>Bacteria</taxon>
        <taxon>Pseudomonadati</taxon>
        <taxon>Pseudomonadota</taxon>
        <taxon>Gammaproteobacteria</taxon>
        <taxon>Pseudomonadales</taxon>
        <taxon>Pseudomonadaceae</taxon>
        <taxon>Pseudomonas</taxon>
        <taxon>Pseudomonas syringae</taxon>
    </lineage>
</organism>
<keyword evidence="2" id="KW-1003">Cell membrane</keyword>
<feature type="transmembrane region" description="Helical" evidence="6">
    <location>
        <begin position="139"/>
        <end position="158"/>
    </location>
</feature>
<evidence type="ECO:0000256" key="4">
    <source>
        <dbReference type="ARBA" id="ARBA00022989"/>
    </source>
</evidence>
<comment type="subcellular location">
    <subcellularLocation>
        <location evidence="1">Cell membrane</location>
        <topology evidence="1">Multi-pass membrane protein</topology>
    </subcellularLocation>
</comment>
<feature type="domain" description="EamA" evidence="7">
    <location>
        <begin position="142"/>
        <end position="277"/>
    </location>
</feature>
<keyword evidence="4 6" id="KW-1133">Transmembrane helix</keyword>
<dbReference type="PANTHER" id="PTHR42920">
    <property type="entry name" value="OS03G0707200 PROTEIN-RELATED"/>
    <property type="match status" value="1"/>
</dbReference>
<dbReference type="PANTHER" id="PTHR42920:SF24">
    <property type="entry name" value="AROMATIC AMINO ACID EXPORTER YDDG"/>
    <property type="match status" value="1"/>
</dbReference>
<gene>
    <name evidence="8" type="ORF">CT122_29980</name>
    <name evidence="9" type="ORF">KPSA3_00184</name>
</gene>
<evidence type="ECO:0000256" key="3">
    <source>
        <dbReference type="ARBA" id="ARBA00022692"/>
    </source>
</evidence>
<sequence>MIPYLYVLAAAFLWGTSFVAGKIAFGVADAPLIVLARFAMAGLFWLPVFCRSVRSVPSSRWGALLLLSFLMIPATFLLQFMGLHYTSATSATLMIGFEPLMVMLVGWLIWREQMTALHLLLGTVALAGVLLVMGWPSGANFLGCLLVLLSTVVVAIWVRWSKIWMQSLSVNAFTALTTVPGTVMLIPFALFMTNDWQVNFSTQGAAALLYLGVGCSLGAGWLWNMGMRSIPANAGGMFLALEPIFGVIFAVALLYEPLGATTLAGIGLVVLPVLVISILPVLQARRLPEAC</sequence>
<feature type="transmembrane region" description="Helical" evidence="6">
    <location>
        <begin position="204"/>
        <end position="223"/>
    </location>
</feature>
<reference evidence="8 10" key="1">
    <citation type="submission" date="2017-11" db="EMBL/GenBank/DDBJ databases">
        <title>Complete DNA Sequence of Pseudomonas syringae pv. actinidiae, biovar 5 (Psa5).</title>
        <authorList>
            <person name="Butler M."/>
            <person name="Taiaroa G."/>
            <person name="Sumpter N."/>
            <person name="Poulter R."/>
        </authorList>
    </citation>
    <scope>NUCLEOTIDE SEQUENCE [LARGE SCALE GENOMIC DNA]</scope>
    <source>
        <strain evidence="8 10">MAFF212063</strain>
    </source>
</reference>
<evidence type="ECO:0000256" key="2">
    <source>
        <dbReference type="ARBA" id="ARBA00022475"/>
    </source>
</evidence>
<feature type="transmembrane region" description="Helical" evidence="6">
    <location>
        <begin position="30"/>
        <end position="49"/>
    </location>
</feature>